<evidence type="ECO:0000259" key="9">
    <source>
        <dbReference type="Pfam" id="PF08244"/>
    </source>
</evidence>
<name>Q96466_HORVU</name>
<dbReference type="Gene3D" id="2.60.120.560">
    <property type="entry name" value="Exo-inulinase, domain 1"/>
    <property type="match status" value="1"/>
</dbReference>
<dbReference type="SUPFAM" id="SSF75005">
    <property type="entry name" value="Arabinanase/levansucrase/invertase"/>
    <property type="match status" value="1"/>
</dbReference>
<dbReference type="InterPro" id="IPR050551">
    <property type="entry name" value="Fructan_Metab_Enzymes"/>
</dbReference>
<dbReference type="ExpressionAtlas" id="Q96466">
    <property type="expression patterns" value="baseline and differential"/>
</dbReference>
<comment type="similarity">
    <text evidence="1 6">Belongs to the glycosyl hydrolase 32 family.</text>
</comment>
<dbReference type="Gene3D" id="2.115.10.20">
    <property type="entry name" value="Glycosyl hydrolase domain, family 43"/>
    <property type="match status" value="1"/>
</dbReference>
<dbReference type="CDD" id="cd18624">
    <property type="entry name" value="GH32_Fruct1-like"/>
    <property type="match status" value="1"/>
</dbReference>
<evidence type="ECO:0000313" key="10">
    <source>
        <dbReference type="EMBL" id="CAA58235.1"/>
    </source>
</evidence>
<feature type="transmembrane region" description="Helical" evidence="7">
    <location>
        <begin position="33"/>
        <end position="56"/>
    </location>
</feature>
<dbReference type="InterPro" id="IPR013148">
    <property type="entry name" value="Glyco_hydro_32_N"/>
</dbReference>
<keyword evidence="10" id="KW-0808">Transferase</keyword>
<sequence>MGSHGKPPLPYAYKPLPSDAADGKRTGCMRWSACATVLTASAMAVVVVGATLLAGLRMEQAVDEEAAAGGFPWSNEMLQWQRSGYHFQTAKNYMSDPNGLMYYRGWYHMFYQYNPVGTDWDDGMEWGHAVSRNLVQWRTLPIAMVADQWYDILGVLSGSMTVLPNGTVIMIYTGATNASAVEVQCIATPADPNDPLLRRWTKHPANPVIWSPPGVGTKDFRDPMTAWYDESDETWRTLLGSKDDHDGHHDGIAMMYKTKDFLNYELIPGILHRVVRTGEWECIDFYPVGRRSSDNSSEMLHVLKASMDDERHDYYSLGTYDSAANTWTPIDPELDLGIGLRYDWGKFYASTSFYDPAKNRRVLMGYVGEVDSKRADVVKGWASIQSVPRTVALDEKTRTNLLLWPVEEIETLRLNATELTDVTINTGSVIHIPLRQGTQLDIEASFHLDASAVAALNEADVGYNCSSSGGAVNRGALGPFGLLVLAAGDRRGEQTAVYFYVSRGLDGGLHTSFCQDELRSSRAKDVTKRVIGSTVPVLDGEALSMRVLVDHSIVQGFDMGGRTTMTSRVYPMESYQEARVYLFNNATGASVTAERLVVHEMDSAHNQLSNEDDGMYLHQVLESRH</sequence>
<reference evidence="10" key="2">
    <citation type="journal article" date="1997" name="FEBS Lett.">
        <title>Fructan synthesis in transgenic tobacco and chicory plants expressing barley sucrose: fructan 6-fructosyltransferase.</title>
        <authorList>
            <person name="Sprenger N."/>
            <person name="Schellenbaum L."/>
            <person name="van Dun K."/>
            <person name="Boller T."/>
            <person name="Wiemken A."/>
        </authorList>
    </citation>
    <scope>NUCLEOTIDE SEQUENCE</scope>
    <source>
        <tissue evidence="10">Leaf</tissue>
    </source>
</reference>
<evidence type="ECO:0000256" key="4">
    <source>
        <dbReference type="ARBA" id="ARBA00023180"/>
    </source>
</evidence>
<dbReference type="InterPro" id="IPR013189">
    <property type="entry name" value="Glyco_hydro_32_C"/>
</dbReference>
<reference evidence="10" key="1">
    <citation type="journal article" date="1995" name="Proc. Natl. Acad. Sci. U.S.A.">
        <title>Purification, cloning, and functional expression of sucrose:fructan 6-fructosyltransferase, a key enzyme of fructan synthesis in barley.</title>
        <authorList>
            <person name="Sprenger N."/>
            <person name="Bortlik K."/>
            <person name="Brandt A."/>
            <person name="Boller T."/>
            <person name="Wiemken A."/>
        </authorList>
    </citation>
    <scope>NUCLEOTIDE SEQUENCE</scope>
    <source>
        <tissue evidence="10">Leaf</tissue>
    </source>
</reference>
<dbReference type="GO" id="GO:0016740">
    <property type="term" value="F:transferase activity"/>
    <property type="evidence" value="ECO:0007669"/>
    <property type="project" value="UniProtKB-KW"/>
</dbReference>
<dbReference type="GO" id="GO:0004553">
    <property type="term" value="F:hydrolase activity, hydrolyzing O-glycosyl compounds"/>
    <property type="evidence" value="ECO:0007669"/>
    <property type="project" value="InterPro"/>
</dbReference>
<dbReference type="PIR" id="T06184">
    <property type="entry name" value="T06184"/>
</dbReference>
<dbReference type="InterPro" id="IPR001362">
    <property type="entry name" value="Glyco_hydro_32"/>
</dbReference>
<dbReference type="GO" id="GO:0005975">
    <property type="term" value="P:carbohydrate metabolic process"/>
    <property type="evidence" value="ECO:0007669"/>
    <property type="project" value="InterPro"/>
</dbReference>
<keyword evidence="2 6" id="KW-0378">Hydrolase</keyword>
<dbReference type="BioCyc" id="MetaCyc:MONOMER-2185"/>
<dbReference type="Pfam" id="PF08244">
    <property type="entry name" value="Glyco_hydro_32C"/>
    <property type="match status" value="1"/>
</dbReference>
<keyword evidence="7" id="KW-0812">Transmembrane</keyword>
<protein>
    <submittedName>
        <fullName evidence="10">Sucrose:fructan 6-fructosyltransferase</fullName>
    </submittedName>
</protein>
<keyword evidence="7" id="KW-1133">Transmembrane helix</keyword>
<evidence type="ECO:0000259" key="8">
    <source>
        <dbReference type="Pfam" id="PF00251"/>
    </source>
</evidence>
<evidence type="ECO:0000256" key="3">
    <source>
        <dbReference type="ARBA" id="ARBA00023157"/>
    </source>
</evidence>
<proteinExistence type="evidence at transcript level"/>
<dbReference type="EMBL" id="X83233">
    <property type="protein sequence ID" value="CAA58235.1"/>
    <property type="molecule type" value="mRNA"/>
</dbReference>
<evidence type="ECO:0000256" key="1">
    <source>
        <dbReference type="ARBA" id="ARBA00009902"/>
    </source>
</evidence>
<keyword evidence="5 6" id="KW-0326">Glycosidase</keyword>
<keyword evidence="7" id="KW-0472">Membrane</keyword>
<keyword evidence="3" id="KW-1015">Disulfide bond</keyword>
<feature type="domain" description="Glycosyl hydrolase family 32 N-terminal" evidence="8">
    <location>
        <begin position="86"/>
        <end position="405"/>
    </location>
</feature>
<organism evidence="10">
    <name type="scientific">Hordeum vulgare</name>
    <name type="common">Barley</name>
    <dbReference type="NCBI Taxonomy" id="4513"/>
    <lineage>
        <taxon>Eukaryota</taxon>
        <taxon>Viridiplantae</taxon>
        <taxon>Streptophyta</taxon>
        <taxon>Embryophyta</taxon>
        <taxon>Tracheophyta</taxon>
        <taxon>Spermatophyta</taxon>
        <taxon>Magnoliopsida</taxon>
        <taxon>Liliopsida</taxon>
        <taxon>Poales</taxon>
        <taxon>Poaceae</taxon>
        <taxon>BOP clade</taxon>
        <taxon>Pooideae</taxon>
        <taxon>Triticodae</taxon>
        <taxon>Triticeae</taxon>
        <taxon>Hordeinae</taxon>
        <taxon>Hordeum</taxon>
    </lineage>
</organism>
<evidence type="ECO:0000256" key="6">
    <source>
        <dbReference type="RuleBase" id="RU362110"/>
    </source>
</evidence>
<dbReference type="Pfam" id="PF00251">
    <property type="entry name" value="Glyco_hydro_32N"/>
    <property type="match status" value="1"/>
</dbReference>
<evidence type="ECO:0000256" key="5">
    <source>
        <dbReference type="ARBA" id="ARBA00023295"/>
    </source>
</evidence>
<keyword evidence="4" id="KW-0325">Glycoprotein</keyword>
<feature type="domain" description="Glycosyl hydrolase family 32 C-terminal" evidence="9">
    <location>
        <begin position="408"/>
        <end position="598"/>
    </location>
</feature>
<dbReference type="InterPro" id="IPR013320">
    <property type="entry name" value="ConA-like_dom_sf"/>
</dbReference>
<dbReference type="InterPro" id="IPR023296">
    <property type="entry name" value="Glyco_hydro_beta-prop_sf"/>
</dbReference>
<dbReference type="SMART" id="SM00640">
    <property type="entry name" value="Glyco_32"/>
    <property type="match status" value="1"/>
</dbReference>
<dbReference type="SUPFAM" id="SSF49899">
    <property type="entry name" value="Concanavalin A-like lectins/glucanases"/>
    <property type="match status" value="1"/>
</dbReference>
<dbReference type="PANTHER" id="PTHR31953">
    <property type="entry name" value="BETA-FRUCTOFURANOSIDASE, INSOLUBLE ISOENZYME CWINV1-RELATED"/>
    <property type="match status" value="1"/>
</dbReference>
<accession>Q96466</accession>
<dbReference type="AlphaFoldDB" id="Q96466"/>
<dbReference type="CAZy" id="GH32">
    <property type="family name" value="Glycoside Hydrolase Family 32"/>
</dbReference>
<evidence type="ECO:0000256" key="7">
    <source>
        <dbReference type="SAM" id="Phobius"/>
    </source>
</evidence>
<evidence type="ECO:0000256" key="2">
    <source>
        <dbReference type="ARBA" id="ARBA00022801"/>
    </source>
</evidence>